<evidence type="ECO:0000313" key="3">
    <source>
        <dbReference type="Proteomes" id="UP000245412"/>
    </source>
</evidence>
<comment type="caution">
    <text evidence="2">The sequence shown here is derived from an EMBL/GenBank/DDBJ whole genome shotgun (WGS) entry which is preliminary data.</text>
</comment>
<dbReference type="InterPro" id="IPR023210">
    <property type="entry name" value="NADP_OxRdtase_dom"/>
</dbReference>
<feature type="domain" description="NADP-dependent oxidoreductase" evidence="1">
    <location>
        <begin position="1"/>
        <end position="33"/>
    </location>
</feature>
<dbReference type="Gene3D" id="3.20.20.100">
    <property type="entry name" value="NADP-dependent oxidoreductase domain"/>
    <property type="match status" value="1"/>
</dbReference>
<evidence type="ECO:0000313" key="2">
    <source>
        <dbReference type="EMBL" id="PWJ79121.1"/>
    </source>
</evidence>
<dbReference type="Pfam" id="PF00248">
    <property type="entry name" value="Aldo_ket_red"/>
    <property type="match status" value="1"/>
</dbReference>
<dbReference type="AlphaFoldDB" id="A0AB73TA74"/>
<dbReference type="InterPro" id="IPR036812">
    <property type="entry name" value="NAD(P)_OxRdtase_dom_sf"/>
</dbReference>
<proteinExistence type="predicted"/>
<gene>
    <name evidence="2" type="ORF">C7383_101498</name>
</gene>
<reference evidence="2 3" key="1">
    <citation type="submission" date="2018-05" db="EMBL/GenBank/DDBJ databases">
        <authorList>
            <person name="Goeker M."/>
            <person name="Huntemann M."/>
            <person name="Clum A."/>
            <person name="Pillay M."/>
            <person name="Palaniappan K."/>
            <person name="Varghese N."/>
            <person name="Mikhailova N."/>
            <person name="Stamatis D."/>
            <person name="Reddy T."/>
            <person name="Daum C."/>
            <person name="Shapiro N."/>
            <person name="Ivanova N."/>
            <person name="Kyrpides N."/>
            <person name="Woyke T."/>
        </authorList>
    </citation>
    <scope>NUCLEOTIDE SEQUENCE [LARGE SCALE GENOMIC DNA]</scope>
    <source>
        <strain evidence="2 3">DSM 26524</strain>
    </source>
</reference>
<dbReference type="SUPFAM" id="SSF51430">
    <property type="entry name" value="NAD(P)-linked oxidoreductase"/>
    <property type="match status" value="1"/>
</dbReference>
<evidence type="ECO:0000259" key="1">
    <source>
        <dbReference type="Pfam" id="PF00248"/>
    </source>
</evidence>
<dbReference type="EMBL" id="QGGY01000001">
    <property type="protein sequence ID" value="PWJ79121.1"/>
    <property type="molecule type" value="Genomic_DNA"/>
</dbReference>
<sequence length="41" mass="4911">MPGSSNPEHIKENLDIFGFELTDDEMEQMKALNRDEKHDWY</sequence>
<accession>A0AB73TA74</accession>
<dbReference type="Proteomes" id="UP000245412">
    <property type="component" value="Unassembled WGS sequence"/>
</dbReference>
<keyword evidence="3" id="KW-1185">Reference proteome</keyword>
<organism evidence="2 3">
    <name type="scientific">Murimonas intestini</name>
    <dbReference type="NCBI Taxonomy" id="1337051"/>
    <lineage>
        <taxon>Bacteria</taxon>
        <taxon>Bacillati</taxon>
        <taxon>Bacillota</taxon>
        <taxon>Clostridia</taxon>
        <taxon>Lachnospirales</taxon>
        <taxon>Lachnospiraceae</taxon>
        <taxon>Murimonas</taxon>
    </lineage>
</organism>
<protein>
    <submittedName>
        <fullName evidence="2">Aldo/keto reductase family protein</fullName>
    </submittedName>
</protein>
<name>A0AB73TA74_9FIRM</name>